<keyword evidence="1" id="KW-0732">Signal</keyword>
<feature type="chain" id="PRO_5041264453" evidence="1">
    <location>
        <begin position="20"/>
        <end position="120"/>
    </location>
</feature>
<dbReference type="Proteomes" id="UP001172155">
    <property type="component" value="Unassembled WGS sequence"/>
</dbReference>
<accession>A0AA40F9T8</accession>
<organism evidence="2 3">
    <name type="scientific">Schizothecium vesticola</name>
    <dbReference type="NCBI Taxonomy" id="314040"/>
    <lineage>
        <taxon>Eukaryota</taxon>
        <taxon>Fungi</taxon>
        <taxon>Dikarya</taxon>
        <taxon>Ascomycota</taxon>
        <taxon>Pezizomycotina</taxon>
        <taxon>Sordariomycetes</taxon>
        <taxon>Sordariomycetidae</taxon>
        <taxon>Sordariales</taxon>
        <taxon>Schizotheciaceae</taxon>
        <taxon>Schizothecium</taxon>
    </lineage>
</organism>
<protein>
    <submittedName>
        <fullName evidence="2">Uncharacterized protein</fullName>
    </submittedName>
</protein>
<reference evidence="2" key="1">
    <citation type="submission" date="2023-06" db="EMBL/GenBank/DDBJ databases">
        <title>Genome-scale phylogeny and comparative genomics of the fungal order Sordariales.</title>
        <authorList>
            <consortium name="Lawrence Berkeley National Laboratory"/>
            <person name="Hensen N."/>
            <person name="Bonometti L."/>
            <person name="Westerberg I."/>
            <person name="Brannstrom I.O."/>
            <person name="Guillou S."/>
            <person name="Cros-Aarteil S."/>
            <person name="Calhoun S."/>
            <person name="Haridas S."/>
            <person name="Kuo A."/>
            <person name="Mondo S."/>
            <person name="Pangilinan J."/>
            <person name="Riley R."/>
            <person name="LaButti K."/>
            <person name="Andreopoulos B."/>
            <person name="Lipzen A."/>
            <person name="Chen C."/>
            <person name="Yanf M."/>
            <person name="Daum C."/>
            <person name="Ng V."/>
            <person name="Clum A."/>
            <person name="Steindorff A."/>
            <person name="Ohm R."/>
            <person name="Martin F."/>
            <person name="Silar P."/>
            <person name="Natvig D."/>
            <person name="Lalanne C."/>
            <person name="Gautier V."/>
            <person name="Ament-velasquez S.L."/>
            <person name="Kruys A."/>
            <person name="Hutchinson M.I."/>
            <person name="Powell A.J."/>
            <person name="Barry K."/>
            <person name="Miller A.N."/>
            <person name="Grigoriev I.V."/>
            <person name="Debuchy R."/>
            <person name="Gladieux P."/>
            <person name="Thoren M.H."/>
            <person name="Johannesson H."/>
        </authorList>
    </citation>
    <scope>NUCLEOTIDE SEQUENCE</scope>
    <source>
        <strain evidence="2">SMH3187-1</strain>
    </source>
</reference>
<gene>
    <name evidence="2" type="ORF">B0T18DRAFT_397815</name>
</gene>
<evidence type="ECO:0000313" key="3">
    <source>
        <dbReference type="Proteomes" id="UP001172155"/>
    </source>
</evidence>
<comment type="caution">
    <text evidence="2">The sequence shown here is derived from an EMBL/GenBank/DDBJ whole genome shotgun (WGS) entry which is preliminary data.</text>
</comment>
<evidence type="ECO:0000256" key="1">
    <source>
        <dbReference type="SAM" id="SignalP"/>
    </source>
</evidence>
<name>A0AA40F9T8_9PEZI</name>
<dbReference type="EMBL" id="JAUKUD010000001">
    <property type="protein sequence ID" value="KAK0753785.1"/>
    <property type="molecule type" value="Genomic_DNA"/>
</dbReference>
<proteinExistence type="predicted"/>
<keyword evidence="3" id="KW-1185">Reference proteome</keyword>
<dbReference type="AlphaFoldDB" id="A0AA40F9T8"/>
<sequence length="120" mass="13644">MQVATIAAAMVAAASVVSADSLTILQRREVSGFTERTNAIWHFNNGQRHSTPANIGCWVNPVPDVVDICFDWSNKRAHFFGVHERNRKRCFAEWNEHFIGSCYQGGVCSIHRWHEVPCTW</sequence>
<evidence type="ECO:0000313" key="2">
    <source>
        <dbReference type="EMBL" id="KAK0753785.1"/>
    </source>
</evidence>
<feature type="signal peptide" evidence="1">
    <location>
        <begin position="1"/>
        <end position="19"/>
    </location>
</feature>